<feature type="signal peptide" evidence="1">
    <location>
        <begin position="1"/>
        <end position="34"/>
    </location>
</feature>
<evidence type="ECO:0000313" key="3">
    <source>
        <dbReference type="Proteomes" id="UP001596226"/>
    </source>
</evidence>
<dbReference type="Proteomes" id="UP001596226">
    <property type="component" value="Unassembled WGS sequence"/>
</dbReference>
<gene>
    <name evidence="2" type="ORF">ACFQGL_05230</name>
</gene>
<comment type="caution">
    <text evidence="2">The sequence shown here is derived from an EMBL/GenBank/DDBJ whole genome shotgun (WGS) entry which is preliminary data.</text>
</comment>
<organism evidence="2 3">
    <name type="scientific">Micromonospora vulcania</name>
    <dbReference type="NCBI Taxonomy" id="1441873"/>
    <lineage>
        <taxon>Bacteria</taxon>
        <taxon>Bacillati</taxon>
        <taxon>Actinomycetota</taxon>
        <taxon>Actinomycetes</taxon>
        <taxon>Micromonosporales</taxon>
        <taxon>Micromonosporaceae</taxon>
        <taxon>Micromonospora</taxon>
    </lineage>
</organism>
<dbReference type="EMBL" id="JBHSQS010000003">
    <property type="protein sequence ID" value="MFC5922743.1"/>
    <property type="molecule type" value="Genomic_DNA"/>
</dbReference>
<proteinExistence type="predicted"/>
<evidence type="ECO:0000256" key="1">
    <source>
        <dbReference type="SAM" id="SignalP"/>
    </source>
</evidence>
<evidence type="ECO:0008006" key="4">
    <source>
        <dbReference type="Google" id="ProtNLM"/>
    </source>
</evidence>
<reference evidence="3" key="1">
    <citation type="journal article" date="2019" name="Int. J. Syst. Evol. Microbiol.">
        <title>The Global Catalogue of Microorganisms (GCM) 10K type strain sequencing project: providing services to taxonomists for standard genome sequencing and annotation.</title>
        <authorList>
            <consortium name="The Broad Institute Genomics Platform"/>
            <consortium name="The Broad Institute Genome Sequencing Center for Infectious Disease"/>
            <person name="Wu L."/>
            <person name="Ma J."/>
        </authorList>
    </citation>
    <scope>NUCLEOTIDE SEQUENCE [LARGE SCALE GENOMIC DNA]</scope>
    <source>
        <strain evidence="3">CGMCC 4.7144</strain>
    </source>
</reference>
<name>A0ABW1H1F1_9ACTN</name>
<protein>
    <recommendedName>
        <fullName evidence="4">Secreted protein</fullName>
    </recommendedName>
</protein>
<accession>A0ABW1H1F1</accession>
<dbReference type="RefSeq" id="WP_377506182.1">
    <property type="nucleotide sequence ID" value="NZ_JBHSQS010000003.1"/>
</dbReference>
<keyword evidence="1" id="KW-0732">Signal</keyword>
<evidence type="ECO:0000313" key="2">
    <source>
        <dbReference type="EMBL" id="MFC5922743.1"/>
    </source>
</evidence>
<sequence>MRMKLKTTRRAAALAMVPATVALVLVGTASAASAATGTPSGAPPAANGIDVWCVSTSGAKSCFAAYGDRVWVKDTVANGASAAGTIQGPDWSRQCFNSSGADSGWVMCNFDVPEYDEGLLWAVNNPFIGNQSSTEIYTSNPI</sequence>
<feature type="chain" id="PRO_5046164329" description="Secreted protein" evidence="1">
    <location>
        <begin position="35"/>
        <end position="142"/>
    </location>
</feature>
<keyword evidence="3" id="KW-1185">Reference proteome</keyword>